<proteinExistence type="predicted"/>
<name>A0ABT2P4R5_9GAMM</name>
<keyword evidence="2" id="KW-1185">Reference proteome</keyword>
<dbReference type="EMBL" id="JAODOQ010000001">
    <property type="protein sequence ID" value="MCT8987623.1"/>
    <property type="molecule type" value="Genomic_DNA"/>
</dbReference>
<protein>
    <submittedName>
        <fullName evidence="1">Uncharacterized protein</fullName>
    </submittedName>
</protein>
<dbReference type="RefSeq" id="WP_261733873.1">
    <property type="nucleotide sequence ID" value="NZ_JAODOQ010000001.1"/>
</dbReference>
<evidence type="ECO:0000313" key="1">
    <source>
        <dbReference type="EMBL" id="MCT8987623.1"/>
    </source>
</evidence>
<organism evidence="1 2">
    <name type="scientific">Shewanella phaeophyticola</name>
    <dbReference type="NCBI Taxonomy" id="2978345"/>
    <lineage>
        <taxon>Bacteria</taxon>
        <taxon>Pseudomonadati</taxon>
        <taxon>Pseudomonadota</taxon>
        <taxon>Gammaproteobacteria</taxon>
        <taxon>Alteromonadales</taxon>
        <taxon>Shewanellaceae</taxon>
        <taxon>Shewanella</taxon>
    </lineage>
</organism>
<dbReference type="Proteomes" id="UP001431192">
    <property type="component" value="Unassembled WGS sequence"/>
</dbReference>
<gene>
    <name evidence="1" type="ORF">N4T56_15555</name>
</gene>
<reference evidence="1" key="1">
    <citation type="submission" date="2022-09" db="EMBL/GenBank/DDBJ databases">
        <title>Shewanella sp. KJ10-1 sp.nov, isolated from marine algae.</title>
        <authorList>
            <person name="Butt M."/>
            <person name="Lee J.K."/>
            <person name="Kim J.M."/>
            <person name="Choi D.G."/>
        </authorList>
    </citation>
    <scope>NUCLEOTIDE SEQUENCE</scope>
    <source>
        <strain evidence="1">KJ10-1</strain>
    </source>
</reference>
<evidence type="ECO:0000313" key="2">
    <source>
        <dbReference type="Proteomes" id="UP001431192"/>
    </source>
</evidence>
<accession>A0ABT2P4R5</accession>
<comment type="caution">
    <text evidence="1">The sequence shown here is derived from an EMBL/GenBank/DDBJ whole genome shotgun (WGS) entry which is preliminary data.</text>
</comment>
<sequence>MMENKDLRLPSTYSQIIARTLNIQERQMERLLSGTLLSSNVLLPGDLTYITVKQQIQIIDNAIRFSGFDHLSLKLGRQLLPSVH</sequence>